<dbReference type="InterPro" id="IPR007627">
    <property type="entry name" value="RNA_pol_sigma70_r2"/>
</dbReference>
<organism evidence="7 8">
    <name type="scientific">Paenibacillus xylanilyticus</name>
    <dbReference type="NCBI Taxonomy" id="248903"/>
    <lineage>
        <taxon>Bacteria</taxon>
        <taxon>Bacillati</taxon>
        <taxon>Bacillota</taxon>
        <taxon>Bacilli</taxon>
        <taxon>Bacillales</taxon>
        <taxon>Paenibacillaceae</taxon>
        <taxon>Paenibacillus</taxon>
    </lineage>
</organism>
<evidence type="ECO:0000313" key="7">
    <source>
        <dbReference type="EMBL" id="NUU73831.1"/>
    </source>
</evidence>
<reference evidence="7 8" key="1">
    <citation type="submission" date="2020-05" db="EMBL/GenBank/DDBJ databases">
        <title>Genome Sequencing of Type Strains.</title>
        <authorList>
            <person name="Lemaire J.F."/>
            <person name="Inderbitzin P."/>
            <person name="Gregorio O.A."/>
            <person name="Collins S.B."/>
            <person name="Wespe N."/>
            <person name="Knight-Connoni V."/>
        </authorList>
    </citation>
    <scope>NUCLEOTIDE SEQUENCE [LARGE SCALE GENOMIC DNA]</scope>
    <source>
        <strain evidence="7 8">LMG 21957</strain>
    </source>
</reference>
<feature type="domain" description="RNA polymerase sigma factor 70 region 4 type 2" evidence="6">
    <location>
        <begin position="101"/>
        <end position="153"/>
    </location>
</feature>
<dbReference type="InterPro" id="IPR013325">
    <property type="entry name" value="RNA_pol_sigma_r2"/>
</dbReference>
<keyword evidence="4" id="KW-0804">Transcription</keyword>
<dbReference type="InterPro" id="IPR013249">
    <property type="entry name" value="RNA_pol_sigma70_r4_t2"/>
</dbReference>
<dbReference type="GO" id="GO:0003677">
    <property type="term" value="F:DNA binding"/>
    <property type="evidence" value="ECO:0007669"/>
    <property type="project" value="InterPro"/>
</dbReference>
<dbReference type="InterPro" id="IPR013324">
    <property type="entry name" value="RNA_pol_sigma_r3/r4-like"/>
</dbReference>
<evidence type="ECO:0000256" key="2">
    <source>
        <dbReference type="ARBA" id="ARBA00023015"/>
    </source>
</evidence>
<accession>A0A7Y6BSZ9</accession>
<dbReference type="RefSeq" id="WP_175393865.1">
    <property type="nucleotide sequence ID" value="NZ_JABMCB010000093.1"/>
</dbReference>
<evidence type="ECO:0000313" key="8">
    <source>
        <dbReference type="Proteomes" id="UP000526125"/>
    </source>
</evidence>
<evidence type="ECO:0000256" key="4">
    <source>
        <dbReference type="ARBA" id="ARBA00023163"/>
    </source>
</evidence>
<keyword evidence="2" id="KW-0805">Transcription regulation</keyword>
<dbReference type="InterPro" id="IPR014284">
    <property type="entry name" value="RNA_pol_sigma-70_dom"/>
</dbReference>
<evidence type="ECO:0000256" key="1">
    <source>
        <dbReference type="ARBA" id="ARBA00010641"/>
    </source>
</evidence>
<dbReference type="Pfam" id="PF04542">
    <property type="entry name" value="Sigma70_r2"/>
    <property type="match status" value="1"/>
</dbReference>
<dbReference type="GO" id="GO:0016987">
    <property type="term" value="F:sigma factor activity"/>
    <property type="evidence" value="ECO:0007669"/>
    <property type="project" value="UniProtKB-KW"/>
</dbReference>
<evidence type="ECO:0000259" key="6">
    <source>
        <dbReference type="Pfam" id="PF08281"/>
    </source>
</evidence>
<dbReference type="Gene3D" id="1.10.1740.10">
    <property type="match status" value="1"/>
</dbReference>
<dbReference type="GO" id="GO:0006352">
    <property type="term" value="P:DNA-templated transcription initiation"/>
    <property type="evidence" value="ECO:0007669"/>
    <property type="project" value="InterPro"/>
</dbReference>
<dbReference type="CDD" id="cd06171">
    <property type="entry name" value="Sigma70_r4"/>
    <property type="match status" value="1"/>
</dbReference>
<dbReference type="Pfam" id="PF08281">
    <property type="entry name" value="Sigma70_r4_2"/>
    <property type="match status" value="1"/>
</dbReference>
<comment type="similarity">
    <text evidence="1">Belongs to the sigma-70 factor family. ECF subfamily.</text>
</comment>
<dbReference type="EMBL" id="JABMCB010000093">
    <property type="protein sequence ID" value="NUU73831.1"/>
    <property type="molecule type" value="Genomic_DNA"/>
</dbReference>
<comment type="caution">
    <text evidence="7">The sequence shown here is derived from an EMBL/GenBank/DDBJ whole genome shotgun (WGS) entry which is preliminary data.</text>
</comment>
<protein>
    <submittedName>
        <fullName evidence="7">RNA polymerase sigma factor</fullName>
    </submittedName>
</protein>
<evidence type="ECO:0000259" key="5">
    <source>
        <dbReference type="Pfam" id="PF04542"/>
    </source>
</evidence>
<proteinExistence type="inferred from homology"/>
<gene>
    <name evidence="7" type="ORF">HP552_00780</name>
</gene>
<name>A0A7Y6BSZ9_9BACL</name>
<dbReference type="SUPFAM" id="SSF88659">
    <property type="entry name" value="Sigma3 and sigma4 domains of RNA polymerase sigma factors"/>
    <property type="match status" value="1"/>
</dbReference>
<dbReference type="InterPro" id="IPR039425">
    <property type="entry name" value="RNA_pol_sigma-70-like"/>
</dbReference>
<dbReference type="InterPro" id="IPR036388">
    <property type="entry name" value="WH-like_DNA-bd_sf"/>
</dbReference>
<dbReference type="AlphaFoldDB" id="A0A7Y6BSZ9"/>
<evidence type="ECO:0000256" key="3">
    <source>
        <dbReference type="ARBA" id="ARBA00023082"/>
    </source>
</evidence>
<dbReference type="Proteomes" id="UP000526125">
    <property type="component" value="Unassembled WGS sequence"/>
</dbReference>
<dbReference type="PANTHER" id="PTHR43133">
    <property type="entry name" value="RNA POLYMERASE ECF-TYPE SIGMA FACTO"/>
    <property type="match status" value="1"/>
</dbReference>
<dbReference type="PANTHER" id="PTHR43133:SF51">
    <property type="entry name" value="RNA POLYMERASE SIGMA FACTOR"/>
    <property type="match status" value="1"/>
</dbReference>
<sequence length="164" mass="19893">MNNERMLQLMQNKMKHIQQYLIRLGASRADAEDIIQDTVYKGLLYLDSIVPENFSAWLYRVAINQYYDMLRKRKRIEWLDQEPTVEGSEIPEQILLRKKRREEIEHVMDALSPIYKQLLILKYELNFSYREISDLLGMREEMVKTYLFRARKQFQKKYGGLYDE</sequence>
<dbReference type="Gene3D" id="1.10.10.10">
    <property type="entry name" value="Winged helix-like DNA-binding domain superfamily/Winged helix DNA-binding domain"/>
    <property type="match status" value="1"/>
</dbReference>
<keyword evidence="8" id="KW-1185">Reference proteome</keyword>
<keyword evidence="3" id="KW-0731">Sigma factor</keyword>
<dbReference type="SUPFAM" id="SSF88946">
    <property type="entry name" value="Sigma2 domain of RNA polymerase sigma factors"/>
    <property type="match status" value="1"/>
</dbReference>
<dbReference type="NCBIfam" id="TIGR02937">
    <property type="entry name" value="sigma70-ECF"/>
    <property type="match status" value="1"/>
</dbReference>
<feature type="domain" description="RNA polymerase sigma-70 region 2" evidence="5">
    <location>
        <begin position="17"/>
        <end position="75"/>
    </location>
</feature>